<dbReference type="GO" id="GO:0005525">
    <property type="term" value="F:GTP binding"/>
    <property type="evidence" value="ECO:0007669"/>
    <property type="project" value="UniProtKB-KW"/>
</dbReference>
<dbReference type="SUPFAM" id="SSF52540">
    <property type="entry name" value="P-loop containing nucleoside triphosphate hydrolases"/>
    <property type="match status" value="1"/>
</dbReference>
<dbReference type="Pfam" id="PF04548">
    <property type="entry name" value="AIG1"/>
    <property type="match status" value="1"/>
</dbReference>
<dbReference type="Proteomes" id="UP000694389">
    <property type="component" value="Unassembled WGS sequence"/>
</dbReference>
<feature type="coiled-coil region" evidence="4">
    <location>
        <begin position="209"/>
        <end position="291"/>
    </location>
</feature>
<keyword evidence="2" id="KW-0547">Nucleotide-binding</keyword>
<keyword evidence="7" id="KW-1185">Reference proteome</keyword>
<accession>A0A8P4FW41</accession>
<dbReference type="AlphaFoldDB" id="A0A8P4FW41"/>
<dbReference type="Gene3D" id="3.40.50.300">
    <property type="entry name" value="P-loop containing nucleotide triphosphate hydrolases"/>
    <property type="match status" value="1"/>
</dbReference>
<dbReference type="GeneTree" id="ENSGT01120000271858"/>
<keyword evidence="4" id="KW-0175">Coiled coil</keyword>
<organism evidence="6 7">
    <name type="scientific">Dicentrarchus labrax</name>
    <name type="common">European seabass</name>
    <name type="synonym">Morone labrax</name>
    <dbReference type="NCBI Taxonomy" id="13489"/>
    <lineage>
        <taxon>Eukaryota</taxon>
        <taxon>Metazoa</taxon>
        <taxon>Chordata</taxon>
        <taxon>Craniata</taxon>
        <taxon>Vertebrata</taxon>
        <taxon>Euteleostomi</taxon>
        <taxon>Actinopterygii</taxon>
        <taxon>Neopterygii</taxon>
        <taxon>Teleostei</taxon>
        <taxon>Neoteleostei</taxon>
        <taxon>Acanthomorphata</taxon>
        <taxon>Eupercaria</taxon>
        <taxon>Moronidae</taxon>
        <taxon>Dicentrarchus</taxon>
    </lineage>
</organism>
<name>A0A8P4FW41_DICLA</name>
<dbReference type="PANTHER" id="PTHR10903">
    <property type="entry name" value="GTPASE, IMAP FAMILY MEMBER-RELATED"/>
    <property type="match status" value="1"/>
</dbReference>
<feature type="domain" description="AIG1-type G" evidence="5">
    <location>
        <begin position="15"/>
        <end position="213"/>
    </location>
</feature>
<dbReference type="FunFam" id="3.40.50.300:FF:000366">
    <property type="entry name" value="GTPase, IMAP family member 2"/>
    <property type="match status" value="1"/>
</dbReference>
<sequence>MASKYDKHELTRYNNEETRIVMVGKTGVGKSATGNTILGNKSFESEFSPESLTVHCAKARGEVDGQKVSVIDTPGLFDTRTDEEKTAKDIAQSISYASPGPHIFLVVIRLGRYTEEEKETVQKIQGIFGEEADKYSMVLFTHGDLLKGKPIEEFLAKSKDLQELVAKCNGQYHVFNNNLEDHSQVRELLNKIRDITEKNVGSHYTTEMFQKAEKAIEEEKQRILKEKEEQMHKEREELEKKIKEKYEQQMSEAKADMEKKFELKVAHERQMEEEINKLTELQKRRAREEAESSSRLIQLVVKLIKQIVIKSFKTFTAAVKKAVTKV</sequence>
<dbReference type="PROSITE" id="PS51720">
    <property type="entry name" value="G_AIG1"/>
    <property type="match status" value="1"/>
</dbReference>
<dbReference type="CDD" id="cd01852">
    <property type="entry name" value="AIG1"/>
    <property type="match status" value="1"/>
</dbReference>
<evidence type="ECO:0000259" key="5">
    <source>
        <dbReference type="PROSITE" id="PS51720"/>
    </source>
</evidence>
<evidence type="ECO:0000256" key="4">
    <source>
        <dbReference type="SAM" id="Coils"/>
    </source>
</evidence>
<keyword evidence="3" id="KW-0342">GTP-binding</keyword>
<dbReference type="PANTHER" id="PTHR10903:SF112">
    <property type="entry name" value="SI:CH211-113E8.5"/>
    <property type="match status" value="1"/>
</dbReference>
<evidence type="ECO:0000256" key="3">
    <source>
        <dbReference type="ARBA" id="ARBA00023134"/>
    </source>
</evidence>
<dbReference type="Ensembl" id="ENSDLAT00005083755.1">
    <property type="protein sequence ID" value="ENSDLAP00005064131.1"/>
    <property type="gene ID" value="ENSDLAG00005003469.2"/>
</dbReference>
<proteinExistence type="inferred from homology"/>
<reference evidence="6" key="1">
    <citation type="submission" date="2025-08" db="UniProtKB">
        <authorList>
            <consortium name="Ensembl"/>
        </authorList>
    </citation>
    <scope>IDENTIFICATION</scope>
</reference>
<evidence type="ECO:0000256" key="2">
    <source>
        <dbReference type="ARBA" id="ARBA00022741"/>
    </source>
</evidence>
<dbReference type="InterPro" id="IPR045058">
    <property type="entry name" value="GIMA/IAN/Toc"/>
</dbReference>
<evidence type="ECO:0000256" key="1">
    <source>
        <dbReference type="ARBA" id="ARBA00008535"/>
    </source>
</evidence>
<dbReference type="InterPro" id="IPR027417">
    <property type="entry name" value="P-loop_NTPase"/>
</dbReference>
<comment type="similarity">
    <text evidence="1">Belongs to the TRAFAC class TrmE-Era-EngA-EngB-Septin-like GTPase superfamily. AIG1/Toc34/Toc159-like paraseptin GTPase family. IAN subfamily.</text>
</comment>
<reference evidence="6" key="2">
    <citation type="submission" date="2025-09" db="UniProtKB">
        <authorList>
            <consortium name="Ensembl"/>
        </authorList>
    </citation>
    <scope>IDENTIFICATION</scope>
</reference>
<protein>
    <recommendedName>
        <fullName evidence="5">AIG1-type G domain-containing protein</fullName>
    </recommendedName>
</protein>
<evidence type="ECO:0000313" key="7">
    <source>
        <dbReference type="Proteomes" id="UP000694389"/>
    </source>
</evidence>
<dbReference type="InterPro" id="IPR006703">
    <property type="entry name" value="G_AIG1"/>
</dbReference>
<evidence type="ECO:0000313" key="6">
    <source>
        <dbReference type="Ensembl" id="ENSDLAP00005064131.1"/>
    </source>
</evidence>